<protein>
    <submittedName>
        <fullName evidence="1">Uncharacterized protein</fullName>
    </submittedName>
</protein>
<dbReference type="InterPro" id="IPR008928">
    <property type="entry name" value="6-hairpin_glycosidase_sf"/>
</dbReference>
<name>A0A917HBJ3_9SPHI</name>
<evidence type="ECO:0000313" key="1">
    <source>
        <dbReference type="EMBL" id="GGG73808.1"/>
    </source>
</evidence>
<accession>A0A917HBJ3</accession>
<dbReference type="GO" id="GO:0005975">
    <property type="term" value="P:carbohydrate metabolic process"/>
    <property type="evidence" value="ECO:0007669"/>
    <property type="project" value="InterPro"/>
</dbReference>
<dbReference type="AlphaFoldDB" id="A0A917HBJ3"/>
<proteinExistence type="predicted"/>
<reference evidence="1" key="2">
    <citation type="submission" date="2020-09" db="EMBL/GenBank/DDBJ databases">
        <authorList>
            <person name="Sun Q."/>
            <person name="Zhou Y."/>
        </authorList>
    </citation>
    <scope>NUCLEOTIDE SEQUENCE</scope>
    <source>
        <strain evidence="1">CGMCC 1.12195</strain>
    </source>
</reference>
<dbReference type="EMBL" id="BMER01000001">
    <property type="protein sequence ID" value="GGG73808.1"/>
    <property type="molecule type" value="Genomic_DNA"/>
</dbReference>
<sequence>MVISHPPATPATKFADIYGDNDIAITSFEARCSRLKAAYVWVHEESSGLIAAQISSESPYGTVVATGSLGGKSPGKHQIEFATDVYLEKGQVYYLKLFKGEPATVAGSLAKAAENLDQIEGYNTYGPLAYDLAHELVFDRWEGDPPANEMLDERKKTPKAYENSVNDALNSRTDLLGEEVLRLPEGPTYENIAGYLTPLKLIGTAVTESGVYYLPFGRPLNNAGFGPVALHVGDGSQVISQVATGSKVTFFVGTEGRERFGFAEARLAQESLEDGYQPILVNNYTDYSGVTYVQESFSDYTFATTELVSFVKLTIQKRNAEVNAVKVRLHFSDRDLTLNGNVLKVGNEVRAMLTEGGKLTGGNTVVYDVDLRHGDQEIYLARLLNPAQCVPFDPTASYYNVEKAELKGFWDGELAKGAVFEVPEERVNNAQKGLLIQNLFMGYLYSIGNSYQTWYQPEGNDAARILGEYGFLERQKAMHEVLLSVPFRRYRTWEMGELLSHSAQYYHLSKDTAFIRRHEQKFIGFMEDFQAQMEASANGVLSAEAFSGDIPEKLVYLHHQAVAWRGMRDMAAILLSLSQSAVGSRFVTLADSLRNRLLRAVNESKTLLSDGSIFLPTELFTKAKPAPYAMITASKYGSYWNLCFPYVAASGFLDRELVSGYYQYLKNCGAFFLGMVRFNYYPVAIGDYRKDGLPGYKTTGVDNVYGLNISRVIAMMDDPDRLVLSLYAKLAHGMTRNTFISGEGDTVGPYPGEYYRTSYLSPSSFNNSWFLLMLRLMLVYETEGEMGAPVELHLAHSTPRGWLAQGKHIKVEKAPTLFGELDYLITSDIDNGKINVAVTMPSQVDVAERVFIRLRTPGKRRIEKVELNGKVHRAFDADQETIDLTGKRGTLQLTAFYK</sequence>
<evidence type="ECO:0000313" key="2">
    <source>
        <dbReference type="Proteomes" id="UP000660862"/>
    </source>
</evidence>
<dbReference type="Proteomes" id="UP000660862">
    <property type="component" value="Unassembled WGS sequence"/>
</dbReference>
<organism evidence="1 2">
    <name type="scientific">Parapedobacter pyrenivorans</name>
    <dbReference type="NCBI Taxonomy" id="1305674"/>
    <lineage>
        <taxon>Bacteria</taxon>
        <taxon>Pseudomonadati</taxon>
        <taxon>Bacteroidota</taxon>
        <taxon>Sphingobacteriia</taxon>
        <taxon>Sphingobacteriales</taxon>
        <taxon>Sphingobacteriaceae</taxon>
        <taxon>Parapedobacter</taxon>
    </lineage>
</organism>
<gene>
    <name evidence="1" type="ORF">GCM10007415_01450</name>
</gene>
<dbReference type="SUPFAM" id="SSF48208">
    <property type="entry name" value="Six-hairpin glycosidases"/>
    <property type="match status" value="1"/>
</dbReference>
<reference evidence="1" key="1">
    <citation type="journal article" date="2014" name="Int. J. Syst. Evol. Microbiol.">
        <title>Complete genome sequence of Corynebacterium casei LMG S-19264T (=DSM 44701T), isolated from a smear-ripened cheese.</title>
        <authorList>
            <consortium name="US DOE Joint Genome Institute (JGI-PGF)"/>
            <person name="Walter F."/>
            <person name="Albersmeier A."/>
            <person name="Kalinowski J."/>
            <person name="Ruckert C."/>
        </authorList>
    </citation>
    <scope>NUCLEOTIDE SEQUENCE</scope>
    <source>
        <strain evidence="1">CGMCC 1.12195</strain>
    </source>
</reference>
<keyword evidence="2" id="KW-1185">Reference proteome</keyword>
<comment type="caution">
    <text evidence="1">The sequence shown here is derived from an EMBL/GenBank/DDBJ whole genome shotgun (WGS) entry which is preliminary data.</text>
</comment>